<evidence type="ECO:0000313" key="3">
    <source>
        <dbReference type="Proteomes" id="UP001597176"/>
    </source>
</evidence>
<gene>
    <name evidence="2" type="ORF">ACFQ4G_10140</name>
</gene>
<organism evidence="2 3">
    <name type="scientific">Methylobacterium marchantiae</name>
    <dbReference type="NCBI Taxonomy" id="600331"/>
    <lineage>
        <taxon>Bacteria</taxon>
        <taxon>Pseudomonadati</taxon>
        <taxon>Pseudomonadota</taxon>
        <taxon>Alphaproteobacteria</taxon>
        <taxon>Hyphomicrobiales</taxon>
        <taxon>Methylobacteriaceae</taxon>
        <taxon>Methylobacterium</taxon>
    </lineage>
</organism>
<comment type="caution">
    <text evidence="2">The sequence shown here is derived from an EMBL/GenBank/DDBJ whole genome shotgun (WGS) entry which is preliminary data.</text>
</comment>
<evidence type="ECO:0000256" key="1">
    <source>
        <dbReference type="SAM" id="Phobius"/>
    </source>
</evidence>
<proteinExistence type="predicted"/>
<feature type="transmembrane region" description="Helical" evidence="1">
    <location>
        <begin position="39"/>
        <end position="60"/>
    </location>
</feature>
<protein>
    <submittedName>
        <fullName evidence="2">DUF2842 domain-containing protein</fullName>
    </submittedName>
</protein>
<dbReference type="Proteomes" id="UP001597176">
    <property type="component" value="Unassembled WGS sequence"/>
</dbReference>
<sequence length="72" mass="8022">MRRRTRTLIGTIGMLAFVALYAPLAMALADSRISQTPPAVQAILYGFLGIAWIFPLMPLIRWMERKDVDGGT</sequence>
<dbReference type="RefSeq" id="WP_238202365.1">
    <property type="nucleotide sequence ID" value="NZ_JBHTND010000011.1"/>
</dbReference>
<evidence type="ECO:0000313" key="2">
    <source>
        <dbReference type="EMBL" id="MFD1301945.1"/>
    </source>
</evidence>
<keyword evidence="1" id="KW-1133">Transmembrane helix</keyword>
<dbReference type="EMBL" id="JBHTND010000011">
    <property type="protein sequence ID" value="MFD1301945.1"/>
    <property type="molecule type" value="Genomic_DNA"/>
</dbReference>
<keyword evidence="1" id="KW-0812">Transmembrane</keyword>
<dbReference type="InterPro" id="IPR021265">
    <property type="entry name" value="DUF2842"/>
</dbReference>
<dbReference type="Pfam" id="PF11003">
    <property type="entry name" value="DUF2842"/>
    <property type="match status" value="1"/>
</dbReference>
<keyword evidence="3" id="KW-1185">Reference proteome</keyword>
<accession>A0ABW3WZI2</accession>
<keyword evidence="1" id="KW-0472">Membrane</keyword>
<reference evidence="3" key="1">
    <citation type="journal article" date="2019" name="Int. J. Syst. Evol. Microbiol.">
        <title>The Global Catalogue of Microorganisms (GCM) 10K type strain sequencing project: providing services to taxonomists for standard genome sequencing and annotation.</title>
        <authorList>
            <consortium name="The Broad Institute Genomics Platform"/>
            <consortium name="The Broad Institute Genome Sequencing Center for Infectious Disease"/>
            <person name="Wu L."/>
            <person name="Ma J."/>
        </authorList>
    </citation>
    <scope>NUCLEOTIDE SEQUENCE [LARGE SCALE GENOMIC DNA]</scope>
    <source>
        <strain evidence="3">CCUG 56108</strain>
    </source>
</reference>
<name>A0ABW3WZI2_9HYPH</name>